<keyword evidence="1" id="KW-0805">Transcription regulation</keyword>
<dbReference type="EMBL" id="BAAAFI010000044">
    <property type="protein sequence ID" value="GAA0880505.1"/>
    <property type="molecule type" value="Genomic_DNA"/>
</dbReference>
<protein>
    <recommendedName>
        <fullName evidence="6">HTH araC/xylS-type domain-containing protein</fullName>
    </recommendedName>
</protein>
<dbReference type="Proteomes" id="UP001500469">
    <property type="component" value="Unassembled WGS sequence"/>
</dbReference>
<keyword evidence="2" id="KW-0238">DNA-binding</keyword>
<dbReference type="InterPro" id="IPR009057">
    <property type="entry name" value="Homeodomain-like_sf"/>
</dbReference>
<gene>
    <name evidence="7" type="ORF">GCM10009119_34750</name>
</gene>
<dbReference type="PANTHER" id="PTHR43280">
    <property type="entry name" value="ARAC-FAMILY TRANSCRIPTIONAL REGULATOR"/>
    <property type="match status" value="1"/>
</dbReference>
<dbReference type="InterPro" id="IPR011990">
    <property type="entry name" value="TPR-like_helical_dom_sf"/>
</dbReference>
<keyword evidence="4" id="KW-0802">TPR repeat</keyword>
<dbReference type="Pfam" id="PF12833">
    <property type="entry name" value="HTH_18"/>
    <property type="match status" value="1"/>
</dbReference>
<evidence type="ECO:0000313" key="8">
    <source>
        <dbReference type="Proteomes" id="UP001500469"/>
    </source>
</evidence>
<keyword evidence="5" id="KW-0472">Membrane</keyword>
<dbReference type="SUPFAM" id="SSF48452">
    <property type="entry name" value="TPR-like"/>
    <property type="match status" value="2"/>
</dbReference>
<evidence type="ECO:0000256" key="5">
    <source>
        <dbReference type="SAM" id="Phobius"/>
    </source>
</evidence>
<proteinExistence type="predicted"/>
<comment type="caution">
    <text evidence="7">The sequence shown here is derived from an EMBL/GenBank/DDBJ whole genome shotgun (WGS) entry which is preliminary data.</text>
</comment>
<evidence type="ECO:0000313" key="7">
    <source>
        <dbReference type="EMBL" id="GAA0880505.1"/>
    </source>
</evidence>
<evidence type="ECO:0000256" key="3">
    <source>
        <dbReference type="ARBA" id="ARBA00023163"/>
    </source>
</evidence>
<sequence length="697" mass="80470">MTKPSPQDQEFLNQLIEQVEANISDEKFGVAELADAMNMSRSNLLRKVKKVTNLSVSQLINQTRLEYAMALLRTGSQNVSEVSHLVGFNSPSYFIKCFREHYGYPPGEVGKHPEVPVSESPVLAEPKSNRKYWIGGAALVLLLIVAWLVFKPEIIREKFTREKSIIVLPFKNDSGDSSNVYLINGLMEATLNNLQKIRDLRVLSRTSAEKYRNSTKSIPEMAEELDVSYFVEGSGQKIGERIVLNIQLIEGDTDRHLWSKQYRREASDIFALQQEISRDIANEIQAVITPEERSRIEKAPTENLKAYDLFLKGLELLNSPGSVPDATKLLESVSYFDRAIQEDERFSLAYACAGMAFYYLDLFQAEMPHLERLGTYSDKAMLYDPTSSESHTAKAMYYLLKKEYKQALPFLEKALEYRPNSSQVMGLLADFYANNLPNTGKYLEYALKGMRLGVGATDSVAASYFYLRLGNALIQTGFVDESMYYIDRSLDYFSDNAFSRYVRAFISYAQTKDLRLTREMLKVEFARDTSRFDILQDLGKVSYYLREYDSAYVYYERFNQFREAQNLNVYVHENQIIGEVYEKMGKTAEAGKFFNSYREYIENDQTIYKNLGLAMVYAHEGEFEKAIHHLQLFAGEDNIQVWVVLFLPQDPIVDEFKKLPEFQKIWAEVEKKFWDNNRLIRQQLEEEGLWEEIGANR</sequence>
<evidence type="ECO:0000256" key="4">
    <source>
        <dbReference type="PROSITE-ProRule" id="PRU00339"/>
    </source>
</evidence>
<evidence type="ECO:0000259" key="6">
    <source>
        <dbReference type="PROSITE" id="PS01124"/>
    </source>
</evidence>
<feature type="repeat" description="TPR" evidence="4">
    <location>
        <begin position="388"/>
        <end position="421"/>
    </location>
</feature>
<keyword evidence="3" id="KW-0804">Transcription</keyword>
<feature type="domain" description="HTH araC/xylS-type" evidence="6">
    <location>
        <begin position="13"/>
        <end position="112"/>
    </location>
</feature>
<dbReference type="InterPro" id="IPR018060">
    <property type="entry name" value="HTH_AraC"/>
</dbReference>
<dbReference type="Gene3D" id="1.10.10.60">
    <property type="entry name" value="Homeodomain-like"/>
    <property type="match status" value="1"/>
</dbReference>
<organism evidence="7 8">
    <name type="scientific">Algoriphagus jejuensis</name>
    <dbReference type="NCBI Taxonomy" id="419934"/>
    <lineage>
        <taxon>Bacteria</taxon>
        <taxon>Pseudomonadati</taxon>
        <taxon>Bacteroidota</taxon>
        <taxon>Cytophagia</taxon>
        <taxon>Cytophagales</taxon>
        <taxon>Cyclobacteriaceae</taxon>
        <taxon>Algoriphagus</taxon>
    </lineage>
</organism>
<dbReference type="PROSITE" id="PS01124">
    <property type="entry name" value="HTH_ARAC_FAMILY_2"/>
    <property type="match status" value="1"/>
</dbReference>
<feature type="transmembrane region" description="Helical" evidence="5">
    <location>
        <begin position="132"/>
        <end position="150"/>
    </location>
</feature>
<dbReference type="PROSITE" id="PS00041">
    <property type="entry name" value="HTH_ARAC_FAMILY_1"/>
    <property type="match status" value="1"/>
</dbReference>
<dbReference type="PANTHER" id="PTHR43280:SF28">
    <property type="entry name" value="HTH-TYPE TRANSCRIPTIONAL ACTIVATOR RHAS"/>
    <property type="match status" value="1"/>
</dbReference>
<dbReference type="SUPFAM" id="SSF48439">
    <property type="entry name" value="Protein prenylyltransferase"/>
    <property type="match status" value="1"/>
</dbReference>
<keyword evidence="5" id="KW-0812">Transmembrane</keyword>
<dbReference type="SMART" id="SM00342">
    <property type="entry name" value="HTH_ARAC"/>
    <property type="match status" value="1"/>
</dbReference>
<dbReference type="PROSITE" id="PS50005">
    <property type="entry name" value="TPR"/>
    <property type="match status" value="1"/>
</dbReference>
<dbReference type="SUPFAM" id="SSF46689">
    <property type="entry name" value="Homeodomain-like"/>
    <property type="match status" value="1"/>
</dbReference>
<reference evidence="8" key="1">
    <citation type="journal article" date="2019" name="Int. J. Syst. Evol. Microbiol.">
        <title>The Global Catalogue of Microorganisms (GCM) 10K type strain sequencing project: providing services to taxonomists for standard genome sequencing and annotation.</title>
        <authorList>
            <consortium name="The Broad Institute Genomics Platform"/>
            <consortium name="The Broad Institute Genome Sequencing Center for Infectious Disease"/>
            <person name="Wu L."/>
            <person name="Ma J."/>
        </authorList>
    </citation>
    <scope>NUCLEOTIDE SEQUENCE [LARGE SCALE GENOMIC DNA]</scope>
    <source>
        <strain evidence="8">JCM 16112</strain>
    </source>
</reference>
<evidence type="ECO:0000256" key="1">
    <source>
        <dbReference type="ARBA" id="ARBA00023015"/>
    </source>
</evidence>
<keyword evidence="8" id="KW-1185">Reference proteome</keyword>
<dbReference type="InterPro" id="IPR019734">
    <property type="entry name" value="TPR_rpt"/>
</dbReference>
<dbReference type="SMART" id="SM00028">
    <property type="entry name" value="TPR"/>
    <property type="match status" value="3"/>
</dbReference>
<keyword evidence="5" id="KW-1133">Transmembrane helix</keyword>
<evidence type="ECO:0000256" key="2">
    <source>
        <dbReference type="ARBA" id="ARBA00023125"/>
    </source>
</evidence>
<dbReference type="Gene3D" id="3.40.50.10070">
    <property type="entry name" value="TolB, N-terminal domain"/>
    <property type="match status" value="1"/>
</dbReference>
<dbReference type="Pfam" id="PF13181">
    <property type="entry name" value="TPR_8"/>
    <property type="match status" value="1"/>
</dbReference>
<dbReference type="InterPro" id="IPR018062">
    <property type="entry name" value="HTH_AraC-typ_CS"/>
</dbReference>
<dbReference type="Gene3D" id="1.25.40.10">
    <property type="entry name" value="Tetratricopeptide repeat domain"/>
    <property type="match status" value="2"/>
</dbReference>
<name>A0ABP3YGQ8_9BACT</name>
<accession>A0ABP3YGQ8</accession>